<keyword evidence="1" id="KW-0813">Transport</keyword>
<evidence type="ECO:0000256" key="4">
    <source>
        <dbReference type="ARBA" id="ARBA00022840"/>
    </source>
</evidence>
<dbReference type="SUPFAM" id="SSF50331">
    <property type="entry name" value="MOP-like"/>
    <property type="match status" value="1"/>
</dbReference>
<protein>
    <submittedName>
        <fullName evidence="8">ABC transporter, ATP-binding protein</fullName>
    </submittedName>
</protein>
<keyword evidence="3" id="KW-0547">Nucleotide-binding</keyword>
<dbReference type="InterPro" id="IPR027417">
    <property type="entry name" value="P-loop_NTPase"/>
</dbReference>
<gene>
    <name evidence="8" type="ORF">sS8_2675</name>
</gene>
<keyword evidence="4 8" id="KW-0067">ATP-binding</keyword>
<dbReference type="AlphaFoldDB" id="A0A250KST0"/>
<dbReference type="PANTHER" id="PTHR42781:SF4">
    <property type="entry name" value="SPERMIDINE_PUTRESCINE IMPORT ATP-BINDING PROTEIN POTA"/>
    <property type="match status" value="1"/>
</dbReference>
<dbReference type="InterPro" id="IPR008995">
    <property type="entry name" value="Mo/tungstate-bd_C_term_dom"/>
</dbReference>
<dbReference type="KEGG" id="mmai:sS8_2675"/>
<dbReference type="GO" id="GO:0016887">
    <property type="term" value="F:ATP hydrolysis activity"/>
    <property type="evidence" value="ECO:0007669"/>
    <property type="project" value="InterPro"/>
</dbReference>
<evidence type="ECO:0000259" key="6">
    <source>
        <dbReference type="PROSITE" id="PS50893"/>
    </source>
</evidence>
<dbReference type="Pfam" id="PF03459">
    <property type="entry name" value="TOBE"/>
    <property type="match status" value="1"/>
</dbReference>
<dbReference type="InterPro" id="IPR005116">
    <property type="entry name" value="Transp-assoc_OB_typ1"/>
</dbReference>
<dbReference type="GO" id="GO:0005524">
    <property type="term" value="F:ATP binding"/>
    <property type="evidence" value="ECO:0007669"/>
    <property type="project" value="UniProtKB-KW"/>
</dbReference>
<dbReference type="InterPro" id="IPR017871">
    <property type="entry name" value="ABC_transporter-like_CS"/>
</dbReference>
<dbReference type="PROSITE" id="PS50893">
    <property type="entry name" value="ABC_TRANSPORTER_2"/>
    <property type="match status" value="1"/>
</dbReference>
<reference evidence="8 9" key="1">
    <citation type="submission" date="2016-12" db="EMBL/GenBank/DDBJ databases">
        <title>Genome sequencing of Methylocaldum marinum.</title>
        <authorList>
            <person name="Takeuchi M."/>
            <person name="Kamagata Y."/>
            <person name="Hiraoka S."/>
            <person name="Oshima K."/>
            <person name="Hattori M."/>
            <person name="Iwasaki W."/>
        </authorList>
    </citation>
    <scope>NUCLEOTIDE SEQUENCE [LARGE SCALE GENOMIC DNA]</scope>
    <source>
        <strain evidence="8 9">S8</strain>
    </source>
</reference>
<dbReference type="InterPro" id="IPR003593">
    <property type="entry name" value="AAA+_ATPase"/>
</dbReference>
<keyword evidence="9" id="KW-1185">Reference proteome</keyword>
<dbReference type="PROSITE" id="PS00211">
    <property type="entry name" value="ABC_TRANSPORTER_1"/>
    <property type="match status" value="1"/>
</dbReference>
<dbReference type="PANTHER" id="PTHR42781">
    <property type="entry name" value="SPERMIDINE/PUTRESCINE IMPORT ATP-BINDING PROTEIN POTA"/>
    <property type="match status" value="1"/>
</dbReference>
<evidence type="ECO:0000256" key="2">
    <source>
        <dbReference type="ARBA" id="ARBA00022505"/>
    </source>
</evidence>
<feature type="domain" description="Mop" evidence="7">
    <location>
        <begin position="266"/>
        <end position="329"/>
    </location>
</feature>
<dbReference type="Gene3D" id="2.40.50.100">
    <property type="match status" value="1"/>
</dbReference>
<evidence type="ECO:0000259" key="7">
    <source>
        <dbReference type="PROSITE" id="PS51866"/>
    </source>
</evidence>
<dbReference type="Pfam" id="PF00005">
    <property type="entry name" value="ABC_tran"/>
    <property type="match status" value="1"/>
</dbReference>
<proteinExistence type="predicted"/>
<organism evidence="8 9">
    <name type="scientific">Methylocaldum marinum</name>
    <dbReference type="NCBI Taxonomy" id="1432792"/>
    <lineage>
        <taxon>Bacteria</taxon>
        <taxon>Pseudomonadati</taxon>
        <taxon>Pseudomonadota</taxon>
        <taxon>Gammaproteobacteria</taxon>
        <taxon>Methylococcales</taxon>
        <taxon>Methylococcaceae</taxon>
        <taxon>Methylocaldum</taxon>
    </lineage>
</organism>
<dbReference type="InterPro" id="IPR050093">
    <property type="entry name" value="ABC_SmlMolc_Importer"/>
</dbReference>
<evidence type="ECO:0000256" key="5">
    <source>
        <dbReference type="PROSITE-ProRule" id="PRU01213"/>
    </source>
</evidence>
<dbReference type="InterPro" id="IPR004606">
    <property type="entry name" value="Mop_domain"/>
</dbReference>
<dbReference type="SUPFAM" id="SSF52540">
    <property type="entry name" value="P-loop containing nucleoside triphosphate hydrolases"/>
    <property type="match status" value="1"/>
</dbReference>
<accession>A0A250KST0</accession>
<dbReference type="RefSeq" id="WP_145986524.1">
    <property type="nucleotide sequence ID" value="NZ_AP017928.1"/>
</dbReference>
<feature type="domain" description="ABC transporter" evidence="6">
    <location>
        <begin position="5"/>
        <end position="236"/>
    </location>
</feature>
<sequence>MNSAYRLEHLVFAYGDKPALLIDHLAIPAGRITAVIGPNGAGKSTLLNLLAFLIRADAGEICFFNRPVKGEDFPALRRRVGLVAQNPYLLQGSVIDNVELGLKLRGIGKVQRRRRAMDAMARVGLAGFEKCSVRALSGGERQRVALARTLAPEPEVLLFDEPFTYLDQGHTRLVERLISDYVRKSGKTVVFSTHEQAQGAMLSDESVSLFAGRLVDASLVNLFHGRLQNGVFDTGKLAIRVSEAVEQVSYLTVDPEEILLSSEPPNSGHRNVFRGRVVMIGEDAGKVRIIIDVGEKLSVRTSLESIRSLGLEPGKEIWVCFKAAAVKVF</sequence>
<dbReference type="SMART" id="SM00382">
    <property type="entry name" value="AAA"/>
    <property type="match status" value="1"/>
</dbReference>
<dbReference type="PROSITE" id="PS51866">
    <property type="entry name" value="MOP"/>
    <property type="match status" value="1"/>
</dbReference>
<dbReference type="Proteomes" id="UP000266313">
    <property type="component" value="Chromosome"/>
</dbReference>
<evidence type="ECO:0000313" key="9">
    <source>
        <dbReference type="Proteomes" id="UP000266313"/>
    </source>
</evidence>
<dbReference type="Gene3D" id="3.40.50.300">
    <property type="entry name" value="P-loop containing nucleotide triphosphate hydrolases"/>
    <property type="match status" value="1"/>
</dbReference>
<evidence type="ECO:0000256" key="1">
    <source>
        <dbReference type="ARBA" id="ARBA00022448"/>
    </source>
</evidence>
<evidence type="ECO:0000256" key="3">
    <source>
        <dbReference type="ARBA" id="ARBA00022741"/>
    </source>
</evidence>
<dbReference type="InterPro" id="IPR003439">
    <property type="entry name" value="ABC_transporter-like_ATP-bd"/>
</dbReference>
<dbReference type="GO" id="GO:0015689">
    <property type="term" value="P:molybdate ion transport"/>
    <property type="evidence" value="ECO:0007669"/>
    <property type="project" value="InterPro"/>
</dbReference>
<evidence type="ECO:0000313" key="8">
    <source>
        <dbReference type="EMBL" id="BBA34622.1"/>
    </source>
</evidence>
<keyword evidence="2 5" id="KW-0500">Molybdenum</keyword>
<dbReference type="EMBL" id="AP017928">
    <property type="protein sequence ID" value="BBA34622.1"/>
    <property type="molecule type" value="Genomic_DNA"/>
</dbReference>
<dbReference type="OrthoDB" id="9800654at2"/>
<name>A0A250KST0_9GAMM</name>